<dbReference type="OrthoDB" id="529006at2759"/>
<name>A0A8J4FYZ0_9CHLO</name>
<protein>
    <submittedName>
        <fullName evidence="2">Uncharacterized protein</fullName>
    </submittedName>
</protein>
<dbReference type="Gene3D" id="2.30.130.40">
    <property type="entry name" value="LON domain-like"/>
    <property type="match status" value="1"/>
</dbReference>
<evidence type="ECO:0000256" key="1">
    <source>
        <dbReference type="SAM" id="MobiDB-lite"/>
    </source>
</evidence>
<dbReference type="PANTHER" id="PTHR46732">
    <property type="entry name" value="ATP-DEPENDENT PROTEASE LA (LON) DOMAIN PROTEIN"/>
    <property type="match status" value="1"/>
</dbReference>
<sequence length="351" mass="37440">MSSGLGLRPAKPCSPSNVPRRQGHSARVARHVAAGATMIDTSIFAVSLFPSNKVLLPTATGTLHVFEQRFLQMFDDLASKAGGSILDANGVRFGHILSPSVAPPALLENAIGGMPRLAVMATVKRVKRCDDGSLLLQYEGFKRIKLINIWQSQPYMMAAASFMTDNVSAAEEDLVDTLEWDLYRQLQEVGRLSKQLRTSDDAPAGLPDSIPRFAPPARSSRPRTIADYLTDAGHPAGTSISMWQRHGSVYGNVKQGKDATQDPYSVLSERLGKDTRQELFSFAAAGMLELGPAESLALLTSTDRAARLQWISAAVTPFLEEQRAKASLVKALGRSGSSGGSGSSSGGAAAV</sequence>
<keyword evidence="3" id="KW-1185">Reference proteome</keyword>
<dbReference type="SUPFAM" id="SSF88697">
    <property type="entry name" value="PUA domain-like"/>
    <property type="match status" value="1"/>
</dbReference>
<feature type="region of interest" description="Disordered" evidence="1">
    <location>
        <begin position="332"/>
        <end position="351"/>
    </location>
</feature>
<evidence type="ECO:0000313" key="3">
    <source>
        <dbReference type="Proteomes" id="UP000747110"/>
    </source>
</evidence>
<feature type="region of interest" description="Disordered" evidence="1">
    <location>
        <begin position="1"/>
        <end position="25"/>
    </location>
</feature>
<dbReference type="InterPro" id="IPR046336">
    <property type="entry name" value="Lon_prtase_N_sf"/>
</dbReference>
<accession>A0A8J4FYZ0</accession>
<evidence type="ECO:0000313" key="2">
    <source>
        <dbReference type="EMBL" id="GIL91734.1"/>
    </source>
</evidence>
<feature type="compositionally biased region" description="Low complexity" evidence="1">
    <location>
        <begin position="211"/>
        <end position="220"/>
    </location>
</feature>
<feature type="compositionally biased region" description="Gly residues" evidence="1">
    <location>
        <begin position="336"/>
        <end position="345"/>
    </location>
</feature>
<dbReference type="Proteomes" id="UP000747110">
    <property type="component" value="Unassembled WGS sequence"/>
</dbReference>
<reference evidence="2" key="1">
    <citation type="journal article" date="2021" name="Proc. Natl. Acad. Sci. U.S.A.">
        <title>Three genomes in the algal genus Volvox reveal the fate of a haploid sex-determining region after a transition to homothallism.</title>
        <authorList>
            <person name="Yamamoto K."/>
            <person name="Hamaji T."/>
            <person name="Kawai-Toyooka H."/>
            <person name="Matsuzaki R."/>
            <person name="Takahashi F."/>
            <person name="Nishimura Y."/>
            <person name="Kawachi M."/>
            <person name="Noguchi H."/>
            <person name="Minakuchi Y."/>
            <person name="Umen J.G."/>
            <person name="Toyoda A."/>
            <person name="Nozaki H."/>
        </authorList>
    </citation>
    <scope>NUCLEOTIDE SEQUENCE</scope>
    <source>
        <strain evidence="2">NIES-3786</strain>
    </source>
</reference>
<dbReference type="EMBL" id="BNCP01000068">
    <property type="protein sequence ID" value="GIL91734.1"/>
    <property type="molecule type" value="Genomic_DNA"/>
</dbReference>
<gene>
    <name evidence="2" type="ORF">Vretifemale_19319</name>
</gene>
<proteinExistence type="predicted"/>
<dbReference type="PANTHER" id="PTHR46732:SF5">
    <property type="entry name" value="ATP-DEPENDENT PROTEASE LA (LON) DOMAIN PROTEIN"/>
    <property type="match status" value="1"/>
</dbReference>
<dbReference type="InterPro" id="IPR003111">
    <property type="entry name" value="Lon_prtase_N"/>
</dbReference>
<feature type="region of interest" description="Disordered" evidence="1">
    <location>
        <begin position="197"/>
        <end position="220"/>
    </location>
</feature>
<comment type="caution">
    <text evidence="2">The sequence shown here is derived from an EMBL/GenBank/DDBJ whole genome shotgun (WGS) entry which is preliminary data.</text>
</comment>
<dbReference type="AlphaFoldDB" id="A0A8J4FYZ0"/>
<dbReference type="InterPro" id="IPR015947">
    <property type="entry name" value="PUA-like_sf"/>
</dbReference>
<organism evidence="2 3">
    <name type="scientific">Volvox reticuliferus</name>
    <dbReference type="NCBI Taxonomy" id="1737510"/>
    <lineage>
        <taxon>Eukaryota</taxon>
        <taxon>Viridiplantae</taxon>
        <taxon>Chlorophyta</taxon>
        <taxon>core chlorophytes</taxon>
        <taxon>Chlorophyceae</taxon>
        <taxon>CS clade</taxon>
        <taxon>Chlamydomonadales</taxon>
        <taxon>Volvocaceae</taxon>
        <taxon>Volvox</taxon>
    </lineage>
</organism>
<dbReference type="Pfam" id="PF02190">
    <property type="entry name" value="LON_substr_bdg"/>
    <property type="match status" value="1"/>
</dbReference>